<dbReference type="Proteomes" id="UP000032027">
    <property type="component" value="Chromosome"/>
</dbReference>
<dbReference type="HOGENOM" id="CLU_3282681_0_0_2"/>
<dbReference type="GeneID" id="70359996"/>
<dbReference type="KEGG" id="nid:NPIRD3C_0498"/>
<protein>
    <submittedName>
        <fullName evidence="1">Uncharacterized protein</fullName>
    </submittedName>
</protein>
<proteinExistence type="predicted"/>
<dbReference type="PATRIC" id="fig|1582439.9.peg.501"/>
<reference evidence="2" key="1">
    <citation type="submission" date="2015-02" db="EMBL/GenBank/DDBJ databases">
        <title>Characterization of two novel Thaumarchaeota isolated from the Northern Adriatic Sea.</title>
        <authorList>
            <person name="Bayer B."/>
            <person name="Vojvoda J."/>
            <person name="Offre P."/>
            <person name="Srivastava A."/>
            <person name="Elisabeth N."/>
            <person name="Garcia J.A.L."/>
            <person name="Schleper C."/>
            <person name="Herndl G.J."/>
        </authorList>
    </citation>
    <scope>NUCLEOTIDE SEQUENCE [LARGE SCALE GENOMIC DNA]</scope>
    <source>
        <strain evidence="2">D3C</strain>
    </source>
</reference>
<dbReference type="STRING" id="1582439.NPIRD3C_0498"/>
<accession>A0A0C5C922</accession>
<sequence length="40" mass="4619">MNSKSYHIVVSEFNYEKLKKLGSKGDSFDDIVTRLLEAQK</sequence>
<evidence type="ECO:0000313" key="2">
    <source>
        <dbReference type="Proteomes" id="UP000032027"/>
    </source>
</evidence>
<dbReference type="AlphaFoldDB" id="A0A0C5C922"/>
<reference evidence="1 2" key="2">
    <citation type="journal article" date="2016" name="ISME J.">
        <title>Physiological and genomic characterization of two novel marine thaumarchaeal strains indicates niche differentiation.</title>
        <authorList>
            <person name="Bayer B."/>
            <person name="Vojvoda J."/>
            <person name="Offre P."/>
            <person name="Alves R.J."/>
            <person name="Elisabeth N.H."/>
            <person name="Garcia J.A."/>
            <person name="Volland J.M."/>
            <person name="Srivastava A."/>
            <person name="Schleper C."/>
            <person name="Herndl G.J."/>
        </authorList>
    </citation>
    <scope>NUCLEOTIDE SEQUENCE [LARGE SCALE GENOMIC DNA]</scope>
    <source>
        <strain evidence="1 2">D3C</strain>
    </source>
</reference>
<dbReference type="RefSeq" id="WP_237087704.1">
    <property type="nucleotide sequence ID" value="NZ_CP010868.1"/>
</dbReference>
<keyword evidence="2" id="KW-1185">Reference proteome</keyword>
<organism evidence="1 2">
    <name type="scientific">Nitrosopumilus piranensis</name>
    <dbReference type="NCBI Taxonomy" id="1582439"/>
    <lineage>
        <taxon>Archaea</taxon>
        <taxon>Nitrososphaerota</taxon>
        <taxon>Nitrososphaeria</taxon>
        <taxon>Nitrosopumilales</taxon>
        <taxon>Nitrosopumilaceae</taxon>
        <taxon>Nitrosopumilus</taxon>
    </lineage>
</organism>
<dbReference type="EMBL" id="CP010868">
    <property type="protein sequence ID" value="AJM91712.1"/>
    <property type="molecule type" value="Genomic_DNA"/>
</dbReference>
<reference evidence="1 2" key="3">
    <citation type="journal article" date="2019" name="Int. J. Syst. Evol. Microbiol.">
        <title>Nitrosopumilus adriaticus sp. nov. and Nitrosopumilus piranensis sp. nov., two ammonia-oxidizing archaea from the Adriatic Sea and members of the class Nitrososphaeria.</title>
        <authorList>
            <person name="Bayer B."/>
            <person name="Vojvoda J."/>
            <person name="Reinthaler T."/>
            <person name="Reyes C."/>
            <person name="Pinto M."/>
            <person name="Herndl G.J."/>
        </authorList>
    </citation>
    <scope>NUCLEOTIDE SEQUENCE [LARGE SCALE GENOMIC DNA]</scope>
    <source>
        <strain evidence="1 2">D3C</strain>
    </source>
</reference>
<gene>
    <name evidence="1" type="ORF">NPIRD3C_0498</name>
</gene>
<evidence type="ECO:0000313" key="1">
    <source>
        <dbReference type="EMBL" id="AJM91712.1"/>
    </source>
</evidence>
<name>A0A0C5C922_9ARCH</name>